<dbReference type="InterPro" id="IPR014942">
    <property type="entry name" value="AbiEii"/>
</dbReference>
<dbReference type="GO" id="GO:0016740">
    <property type="term" value="F:transferase activity"/>
    <property type="evidence" value="ECO:0007669"/>
    <property type="project" value="UniProtKB-KW"/>
</dbReference>
<dbReference type="Proteomes" id="UP000516230">
    <property type="component" value="Chromosome"/>
</dbReference>
<name>A0A7H0I3G1_9ACTN</name>
<gene>
    <name evidence="1" type="ORF">IAG43_09685</name>
</gene>
<sequence length="274" mass="30074">MKRQSETEATDLGRLRRRVVFDRIAARLSADSEAEWILKGGAALEFRLRNRARATKDMDLAIRETGLTGGMLREALLDALAEDPDGDWFTFRVPAPVELAAYTGGRPAWRFSVEAGLGGKPFAGVRIDVAARGEEVAATEPLPLLGALDFAGIPARTIEAVDRRQHFAEKLHALTREYGDRPNTRVKDLADLVLLIETGMAADAELCGVVRHVFTIRDTHAVPHLIPDPPPLWRDTYPSLAEGLTETTATLDHALTAVREFWARAVTVCTGTED</sequence>
<proteinExistence type="predicted"/>
<organism evidence="1 2">
    <name type="scientific">Streptomyces genisteinicus</name>
    <dbReference type="NCBI Taxonomy" id="2768068"/>
    <lineage>
        <taxon>Bacteria</taxon>
        <taxon>Bacillati</taxon>
        <taxon>Actinomycetota</taxon>
        <taxon>Actinomycetes</taxon>
        <taxon>Kitasatosporales</taxon>
        <taxon>Streptomycetaceae</taxon>
        <taxon>Streptomyces</taxon>
    </lineage>
</organism>
<dbReference type="KEGG" id="sgj:IAG43_09685"/>
<evidence type="ECO:0000313" key="1">
    <source>
        <dbReference type="EMBL" id="QNP67327.1"/>
    </source>
</evidence>
<accession>A0A7H0I3G1</accession>
<dbReference type="AlphaFoldDB" id="A0A7H0I3G1"/>
<evidence type="ECO:0000313" key="2">
    <source>
        <dbReference type="Proteomes" id="UP000516230"/>
    </source>
</evidence>
<reference evidence="1 2" key="1">
    <citation type="submission" date="2020-08" db="EMBL/GenBank/DDBJ databases">
        <title>A novel species.</title>
        <authorList>
            <person name="Gao J."/>
        </authorList>
    </citation>
    <scope>NUCLEOTIDE SEQUENCE [LARGE SCALE GENOMIC DNA]</scope>
    <source>
        <strain evidence="1 2">CRPJ-33</strain>
    </source>
</reference>
<keyword evidence="2" id="KW-1185">Reference proteome</keyword>
<dbReference type="Pfam" id="PF08843">
    <property type="entry name" value="AbiEii"/>
    <property type="match status" value="1"/>
</dbReference>
<protein>
    <submittedName>
        <fullName evidence="1">Nucleotidyl transferase AbiEii/AbiGii toxin family protein</fullName>
    </submittedName>
</protein>
<keyword evidence="1" id="KW-0808">Transferase</keyword>
<dbReference type="EMBL" id="CP060825">
    <property type="protein sequence ID" value="QNP67327.1"/>
    <property type="molecule type" value="Genomic_DNA"/>
</dbReference>